<feature type="chain" id="PRO_5032364712" evidence="2">
    <location>
        <begin position="19"/>
        <end position="275"/>
    </location>
</feature>
<feature type="compositionally biased region" description="Basic and acidic residues" evidence="1">
    <location>
        <begin position="255"/>
        <end position="275"/>
    </location>
</feature>
<protein>
    <submittedName>
        <fullName evidence="4">DUF4097 and DUF4098 domain-containing protein YvlB</fullName>
    </submittedName>
</protein>
<organism evidence="4 5">
    <name type="scientific">Dokdonella fugitiva</name>
    <dbReference type="NCBI Taxonomy" id="328517"/>
    <lineage>
        <taxon>Bacteria</taxon>
        <taxon>Pseudomonadati</taxon>
        <taxon>Pseudomonadota</taxon>
        <taxon>Gammaproteobacteria</taxon>
        <taxon>Lysobacterales</taxon>
        <taxon>Rhodanobacteraceae</taxon>
        <taxon>Dokdonella</taxon>
    </lineage>
</organism>
<feature type="region of interest" description="Disordered" evidence="1">
    <location>
        <begin position="253"/>
        <end position="275"/>
    </location>
</feature>
<feature type="signal peptide" evidence="2">
    <location>
        <begin position="1"/>
        <end position="18"/>
    </location>
</feature>
<evidence type="ECO:0000259" key="3">
    <source>
        <dbReference type="Pfam" id="PF13349"/>
    </source>
</evidence>
<dbReference type="Pfam" id="PF13349">
    <property type="entry name" value="DUF4097"/>
    <property type="match status" value="1"/>
</dbReference>
<name>A0A839F116_9GAMM</name>
<dbReference type="AlphaFoldDB" id="A0A839F116"/>
<evidence type="ECO:0000256" key="2">
    <source>
        <dbReference type="SAM" id="SignalP"/>
    </source>
</evidence>
<dbReference type="EMBL" id="JACGXL010000004">
    <property type="protein sequence ID" value="MBA8888623.1"/>
    <property type="molecule type" value="Genomic_DNA"/>
</dbReference>
<evidence type="ECO:0000256" key="1">
    <source>
        <dbReference type="SAM" id="MobiDB-lite"/>
    </source>
</evidence>
<gene>
    <name evidence="4" type="ORF">FHW12_002856</name>
</gene>
<dbReference type="RefSeq" id="WP_182531663.1">
    <property type="nucleotide sequence ID" value="NZ_JACGXL010000004.1"/>
</dbReference>
<feature type="domain" description="DUF4097" evidence="3">
    <location>
        <begin position="81"/>
        <end position="241"/>
    </location>
</feature>
<reference evidence="4 5" key="1">
    <citation type="submission" date="2020-07" db="EMBL/GenBank/DDBJ databases">
        <title>Genomic Encyclopedia of Type Strains, Phase IV (KMG-V): Genome sequencing to study the core and pangenomes of soil and plant-associated prokaryotes.</title>
        <authorList>
            <person name="Whitman W."/>
        </authorList>
    </citation>
    <scope>NUCLEOTIDE SEQUENCE [LARGE SCALE GENOMIC DNA]</scope>
    <source>
        <strain evidence="4 5">RH2WT43</strain>
    </source>
</reference>
<proteinExistence type="predicted"/>
<dbReference type="Proteomes" id="UP000550401">
    <property type="component" value="Unassembled WGS sequence"/>
</dbReference>
<comment type="caution">
    <text evidence="4">The sequence shown here is derived from an EMBL/GenBank/DDBJ whole genome shotgun (WGS) entry which is preliminary data.</text>
</comment>
<dbReference type="InterPro" id="IPR025164">
    <property type="entry name" value="Toastrack_DUF4097"/>
</dbReference>
<keyword evidence="2" id="KW-0732">Signal</keyword>
<evidence type="ECO:0000313" key="4">
    <source>
        <dbReference type="EMBL" id="MBA8888623.1"/>
    </source>
</evidence>
<sequence>MRRLSLVLFALLPALAAANDCKFTARHDFDVDAAGLKTFAAAIGSSDLEIVGVPGLAKVEVRGRACASEQAWLADLGVDQQRSGDRLTVTPRQDRSHGWHWFESSYAYVDLEVRVPAALAVEVRSGSGDAKVREVASLRYDGSSGDLIAAKIAGLFDLKLSSGDVEASDVGSVEVRSVSSGDLILRDVRGDVRVDRVGSGDVRLDNVGGGVAIGSVGSGDVTIGHVDRDVSVESLGSGDIDVSDVGGNFSLRSKGSGDVHHRGVRGRTDVPRDDD</sequence>
<evidence type="ECO:0000313" key="5">
    <source>
        <dbReference type="Proteomes" id="UP000550401"/>
    </source>
</evidence>
<accession>A0A839F116</accession>
<dbReference type="Gene3D" id="2.160.20.120">
    <property type="match status" value="1"/>
</dbReference>
<keyword evidence="5" id="KW-1185">Reference proteome</keyword>